<dbReference type="EMBL" id="MBRJ01000039">
    <property type="protein sequence ID" value="OHX45033.1"/>
    <property type="molecule type" value="Genomic_DNA"/>
</dbReference>
<organism evidence="2 3">
    <name type="scientific">Cytobacillus oceanisediminis</name>
    <dbReference type="NCBI Taxonomy" id="665099"/>
    <lineage>
        <taxon>Bacteria</taxon>
        <taxon>Bacillati</taxon>
        <taxon>Bacillota</taxon>
        <taxon>Bacilli</taxon>
        <taxon>Bacillales</taxon>
        <taxon>Bacillaceae</taxon>
        <taxon>Cytobacillus</taxon>
    </lineage>
</organism>
<reference evidence="2 3" key="1">
    <citation type="submission" date="2016-07" db="EMBL/GenBank/DDBJ databases">
        <title>Bacillus oceanisediminis whole genome.</title>
        <authorList>
            <person name="Pal Y."/>
            <person name="Verma A."/>
            <person name="Mual P."/>
            <person name="Srinivasan K."/>
        </authorList>
    </citation>
    <scope>NUCLEOTIDE SEQUENCE [LARGE SCALE GENOMIC DNA]</scope>
    <source>
        <strain evidence="2 3">Bhandara28</strain>
    </source>
</reference>
<comment type="caution">
    <text evidence="2">The sequence shown here is derived from an EMBL/GenBank/DDBJ whole genome shotgun (WGS) entry which is preliminary data.</text>
</comment>
<protein>
    <submittedName>
        <fullName evidence="2">Uncharacterized protein</fullName>
    </submittedName>
</protein>
<dbReference type="RefSeq" id="WP_034297583.1">
    <property type="nucleotide sequence ID" value="NZ_MBRJ01000039.1"/>
</dbReference>
<accession>A0ABX3CN65</accession>
<keyword evidence="3" id="KW-1185">Reference proteome</keyword>
<sequence>MYTYRKIKKDTQIILVLVITIPELKLINFCTVIRAKYMWKSQIIREKKPYTPEKLNKLKSKYQEYLIKTVQESNIALVDISSGEIIRPNHKVEVLDQFNGPLPF</sequence>
<name>A0ABX3CN65_9BACI</name>
<evidence type="ECO:0000256" key="1">
    <source>
        <dbReference type="SAM" id="Phobius"/>
    </source>
</evidence>
<evidence type="ECO:0000313" key="3">
    <source>
        <dbReference type="Proteomes" id="UP000180194"/>
    </source>
</evidence>
<evidence type="ECO:0000313" key="2">
    <source>
        <dbReference type="EMBL" id="OHX45033.1"/>
    </source>
</evidence>
<proteinExistence type="predicted"/>
<keyword evidence="1" id="KW-1133">Transmembrane helix</keyword>
<gene>
    <name evidence="2" type="ORF">BBV17_24220</name>
</gene>
<feature type="transmembrane region" description="Helical" evidence="1">
    <location>
        <begin position="12"/>
        <end position="35"/>
    </location>
</feature>
<dbReference type="Proteomes" id="UP000180194">
    <property type="component" value="Unassembled WGS sequence"/>
</dbReference>
<keyword evidence="1" id="KW-0812">Transmembrane</keyword>
<keyword evidence="1" id="KW-0472">Membrane</keyword>